<proteinExistence type="predicted"/>
<dbReference type="RefSeq" id="WP_148540648.1">
    <property type="nucleotide sequence ID" value="NZ_VSDQ01000409.1"/>
</dbReference>
<evidence type="ECO:0008006" key="3">
    <source>
        <dbReference type="Google" id="ProtNLM"/>
    </source>
</evidence>
<sequence length="220" mass="25976">MKQITCYILLIFMIGCYVPNDEPGSKFSFGFSGRVEKLEDAFFNMELNYTENNLKDLQAFQEYLFKIQKHDTIIDYEVTLNDCQSIHALVKWNANWNCDSSYVVVREFKHNLDTLSIKKAKEIFNTAIIHKIRQTHSSVSSEYTWNIKRIRKDSVIVDVLNQENKLRKRHFFSFDPIGKSIENKKTVSFIGDSAIIYTKMASQRFMYLESKKTFHKNDYE</sequence>
<evidence type="ECO:0000313" key="2">
    <source>
        <dbReference type="Proteomes" id="UP000323930"/>
    </source>
</evidence>
<keyword evidence="2" id="KW-1185">Reference proteome</keyword>
<evidence type="ECO:0000313" key="1">
    <source>
        <dbReference type="EMBL" id="TYA84241.1"/>
    </source>
</evidence>
<reference evidence="1 2" key="1">
    <citation type="submission" date="2019-08" db="EMBL/GenBank/DDBJ databases">
        <title>Seonamhaeicola sediminis sp. nov., isolated from marine sediment.</title>
        <authorList>
            <person name="Cao W.R."/>
        </authorList>
    </citation>
    <scope>NUCLEOTIDE SEQUENCE [LARGE SCALE GENOMIC DNA]</scope>
    <source>
        <strain evidence="1 2">B011</strain>
    </source>
</reference>
<dbReference type="EMBL" id="VSDQ01000409">
    <property type="protein sequence ID" value="TYA84241.1"/>
    <property type="molecule type" value="Genomic_DNA"/>
</dbReference>
<dbReference type="Proteomes" id="UP000323930">
    <property type="component" value="Unassembled WGS sequence"/>
</dbReference>
<comment type="caution">
    <text evidence="1">The sequence shown here is derived from an EMBL/GenBank/DDBJ whole genome shotgun (WGS) entry which is preliminary data.</text>
</comment>
<organism evidence="1 2">
    <name type="scientific">Seonamhaeicola marinus</name>
    <dbReference type="NCBI Taxonomy" id="1912246"/>
    <lineage>
        <taxon>Bacteria</taxon>
        <taxon>Pseudomonadati</taxon>
        <taxon>Bacteroidota</taxon>
        <taxon>Flavobacteriia</taxon>
        <taxon>Flavobacteriales</taxon>
        <taxon>Flavobacteriaceae</taxon>
    </lineage>
</organism>
<dbReference type="PROSITE" id="PS51257">
    <property type="entry name" value="PROKAR_LIPOPROTEIN"/>
    <property type="match status" value="1"/>
</dbReference>
<accession>A0A5D0IMJ9</accession>
<gene>
    <name evidence="1" type="ORF">FUA24_06220</name>
</gene>
<protein>
    <recommendedName>
        <fullName evidence="3">Lipoprotein</fullName>
    </recommendedName>
</protein>
<dbReference type="AlphaFoldDB" id="A0A5D0IMJ9"/>
<name>A0A5D0IMJ9_9FLAO</name>